<evidence type="ECO:0000256" key="7">
    <source>
        <dbReference type="SAM" id="MobiDB-lite"/>
    </source>
</evidence>
<dbReference type="GO" id="GO:0005886">
    <property type="term" value="C:plasma membrane"/>
    <property type="evidence" value="ECO:0007669"/>
    <property type="project" value="UniProtKB-SubCell"/>
</dbReference>
<evidence type="ECO:0000313" key="9">
    <source>
        <dbReference type="Proteomes" id="UP000295096"/>
    </source>
</evidence>
<dbReference type="CDD" id="cd01127">
    <property type="entry name" value="TrwB_TraG_TraD_VirD4"/>
    <property type="match status" value="1"/>
</dbReference>
<evidence type="ECO:0000256" key="4">
    <source>
        <dbReference type="ARBA" id="ARBA00022692"/>
    </source>
</evidence>
<evidence type="ECO:0000313" key="8">
    <source>
        <dbReference type="EMBL" id="TDH61235.1"/>
    </source>
</evidence>
<dbReference type="Gene3D" id="3.40.50.300">
    <property type="entry name" value="P-loop containing nucleotide triphosphate hydrolases"/>
    <property type="match status" value="1"/>
</dbReference>
<dbReference type="OrthoDB" id="9759295at2"/>
<evidence type="ECO:0000256" key="6">
    <source>
        <dbReference type="ARBA" id="ARBA00023136"/>
    </source>
</evidence>
<dbReference type="RefSeq" id="WP_133289975.1">
    <property type="nucleotide sequence ID" value="NZ_SMSJ01000024.1"/>
</dbReference>
<feature type="region of interest" description="Disordered" evidence="7">
    <location>
        <begin position="479"/>
        <end position="506"/>
    </location>
</feature>
<proteinExistence type="inferred from homology"/>
<dbReference type="Proteomes" id="UP000295096">
    <property type="component" value="Unassembled WGS sequence"/>
</dbReference>
<comment type="similarity">
    <text evidence="2">Belongs to the VirD4/TraG family.</text>
</comment>
<dbReference type="InterPro" id="IPR027417">
    <property type="entry name" value="P-loop_NTPase"/>
</dbReference>
<dbReference type="EMBL" id="SMSJ01000024">
    <property type="protein sequence ID" value="TDH61235.1"/>
    <property type="molecule type" value="Genomic_DNA"/>
</dbReference>
<keyword evidence="3" id="KW-1003">Cell membrane</keyword>
<dbReference type="PANTHER" id="PTHR37937:SF1">
    <property type="entry name" value="CONJUGATIVE TRANSFER: DNA TRANSPORT"/>
    <property type="match status" value="1"/>
</dbReference>
<evidence type="ECO:0000256" key="2">
    <source>
        <dbReference type="ARBA" id="ARBA00008806"/>
    </source>
</evidence>
<evidence type="ECO:0000256" key="1">
    <source>
        <dbReference type="ARBA" id="ARBA00004651"/>
    </source>
</evidence>
<accession>A0A4V3AA03</accession>
<keyword evidence="5" id="KW-1133">Transmembrane helix</keyword>
<gene>
    <name evidence="8" type="ORF">E2C06_17855</name>
</gene>
<name>A0A4V3AA03_9PROT</name>
<dbReference type="Pfam" id="PF02534">
    <property type="entry name" value="T4SS-DNA_transf"/>
    <property type="match status" value="1"/>
</dbReference>
<comment type="subcellular location">
    <subcellularLocation>
        <location evidence="1">Cell membrane</location>
        <topology evidence="1">Multi-pass membrane protein</topology>
    </subcellularLocation>
</comment>
<organism evidence="8 9">
    <name type="scientific">Dankookia rubra</name>
    <dbReference type="NCBI Taxonomy" id="1442381"/>
    <lineage>
        <taxon>Bacteria</taxon>
        <taxon>Pseudomonadati</taxon>
        <taxon>Pseudomonadota</taxon>
        <taxon>Alphaproteobacteria</taxon>
        <taxon>Acetobacterales</taxon>
        <taxon>Roseomonadaceae</taxon>
        <taxon>Dankookia</taxon>
    </lineage>
</organism>
<keyword evidence="6" id="KW-0472">Membrane</keyword>
<dbReference type="AlphaFoldDB" id="A0A4V3AA03"/>
<dbReference type="InterPro" id="IPR003688">
    <property type="entry name" value="TraG/VirD4"/>
</dbReference>
<evidence type="ECO:0000256" key="3">
    <source>
        <dbReference type="ARBA" id="ARBA00022475"/>
    </source>
</evidence>
<keyword evidence="9" id="KW-1185">Reference proteome</keyword>
<dbReference type="SUPFAM" id="SSF52540">
    <property type="entry name" value="P-loop containing nucleoside triphosphate hydrolases"/>
    <property type="match status" value="1"/>
</dbReference>
<evidence type="ECO:0000256" key="5">
    <source>
        <dbReference type="ARBA" id="ARBA00022989"/>
    </source>
</evidence>
<keyword evidence="4" id="KW-0812">Transmembrane</keyword>
<comment type="caution">
    <text evidence="8">The sequence shown here is derived from an EMBL/GenBank/DDBJ whole genome shotgun (WGS) entry which is preliminary data.</text>
</comment>
<sequence>MTRRRLLLSGSAVGAVLLAGSAAVTQFGAWRLGYDQALGQPLIGHVYAPWSWLSWQFEQWPAAEGTLRMMRQGGYWTGGAAFLAGLKVGMGRGPDTPLHGETKWATERDIRRVGLRDQHGGIVVGRTGGPGDGLLVLGGQESVALMAPPRSGKGVGVVIPNALGFEGSGLVLDLKREVWDATAGYRAETGHQVALFDPLSPTGETQQYNPLAYVRRGTVDCYGDVERLAFMLIPDVPGPNGFFPKAARGGFVGVTTMVAESDDIRFCMGEIVRILVRSDVKEFLKKRLDEARDGGRPYSRACADACRSFINARSDTFEDIRKTITSDLGLFLNPRVAAATEENDFDFRLMRQQRMWVYFALTPGNVDRLRPLVNLFFQQFVDAMAEVRPEQDPLSRHKVLLLLDEFPQLGRMPVLAGAAAFMAGYNVRVLYVMQAKRQLREIYGDAGGEALIATCGLEVVYGTKDQQLAEELSRRIGTSTAKSRSLSRPSSWLGGGGRQSETLSETARPLLLPQEITRLEAHEVLLFRSGAPPIKAERISHFRESPFRDVLREPPQVPILEVPLDLDEGHGATAANPQAGGRGVSSMGAELISPEMAEAFKTVFDATSEAEEVDKISAWIERDGAVQVGQS</sequence>
<reference evidence="8 9" key="1">
    <citation type="journal article" date="2016" name="J. Microbiol.">
        <title>Dankookia rubra gen. nov., sp. nov., an alphaproteobacterium isolated from sediment of a shallow stream.</title>
        <authorList>
            <person name="Kim W.H."/>
            <person name="Kim D.H."/>
            <person name="Kang K."/>
            <person name="Ahn T.Y."/>
        </authorList>
    </citation>
    <scope>NUCLEOTIDE SEQUENCE [LARGE SCALE GENOMIC DNA]</scope>
    <source>
        <strain evidence="8 9">JCM30602</strain>
    </source>
</reference>
<protein>
    <submittedName>
        <fullName evidence="8">Type IV secretory system conjugative DNA transfer family protein</fullName>
    </submittedName>
</protein>
<feature type="compositionally biased region" description="Polar residues" evidence="7">
    <location>
        <begin position="479"/>
        <end position="490"/>
    </location>
</feature>
<dbReference type="InterPro" id="IPR051539">
    <property type="entry name" value="T4SS-coupling_protein"/>
</dbReference>
<dbReference type="PANTHER" id="PTHR37937">
    <property type="entry name" value="CONJUGATIVE TRANSFER: DNA TRANSPORT"/>
    <property type="match status" value="1"/>
</dbReference>